<dbReference type="Proteomes" id="UP000478090">
    <property type="component" value="Unassembled WGS sequence"/>
</dbReference>
<proteinExistence type="predicted"/>
<organism evidence="2 3">
    <name type="scientific">Duganella qianjiadongensis</name>
    <dbReference type="NCBI Taxonomy" id="2692176"/>
    <lineage>
        <taxon>Bacteria</taxon>
        <taxon>Pseudomonadati</taxon>
        <taxon>Pseudomonadota</taxon>
        <taxon>Betaproteobacteria</taxon>
        <taxon>Burkholderiales</taxon>
        <taxon>Oxalobacteraceae</taxon>
        <taxon>Telluria group</taxon>
        <taxon>Duganella</taxon>
    </lineage>
</organism>
<reference evidence="2 3" key="1">
    <citation type="submission" date="2019-12" db="EMBL/GenBank/DDBJ databases">
        <title>Novel species isolated from a subtropical stream in China.</title>
        <authorList>
            <person name="Lu H."/>
        </authorList>
    </citation>
    <scope>NUCLEOTIDE SEQUENCE [LARGE SCALE GENOMIC DNA]</scope>
    <source>
        <strain evidence="2 3">CY13W</strain>
    </source>
</reference>
<comment type="caution">
    <text evidence="2">The sequence shown here is derived from an EMBL/GenBank/DDBJ whole genome shotgun (WGS) entry which is preliminary data.</text>
</comment>
<keyword evidence="1" id="KW-0732">Signal</keyword>
<dbReference type="Pfam" id="PF06629">
    <property type="entry name" value="MipA"/>
    <property type="match status" value="1"/>
</dbReference>
<dbReference type="RefSeq" id="WP_161039882.1">
    <property type="nucleotide sequence ID" value="NZ_WWCM01000009.1"/>
</dbReference>
<accession>A0ABW9VM75</accession>
<protein>
    <recommendedName>
        <fullName evidence="4">MipA/OmpV family protein</fullName>
    </recommendedName>
</protein>
<evidence type="ECO:0000256" key="1">
    <source>
        <dbReference type="SAM" id="SignalP"/>
    </source>
</evidence>
<evidence type="ECO:0000313" key="2">
    <source>
        <dbReference type="EMBL" id="MYM40542.1"/>
    </source>
</evidence>
<evidence type="ECO:0000313" key="3">
    <source>
        <dbReference type="Proteomes" id="UP000478090"/>
    </source>
</evidence>
<feature type="chain" id="PRO_5045813749" description="MipA/OmpV family protein" evidence="1">
    <location>
        <begin position="26"/>
        <end position="244"/>
    </location>
</feature>
<evidence type="ECO:0008006" key="4">
    <source>
        <dbReference type="Google" id="ProtNLM"/>
    </source>
</evidence>
<sequence>MTDGSSMRQHWLALALVLCCGPLQAQSAGTTLVCNGDLGAGLNFNRVAQAARAQPASAVPYLNGECGPLFARVDTFGAALLPLGSGQLELSTRVVGDGYQPADGTLARRRESVPLGLSTLQVTPYGALMASLQQDLGASHGKLGSLLYAAEFPLGPASVYPQLGLEYRNSQYLRYYDGTSAYRPGGASSPFIALFAEVHLRQRWYFNLNLRKSWQGPSIRNSPLVVHTSPTTALAAISYRFNTD</sequence>
<dbReference type="EMBL" id="WWCM01000009">
    <property type="protein sequence ID" value="MYM40542.1"/>
    <property type="molecule type" value="Genomic_DNA"/>
</dbReference>
<gene>
    <name evidence="2" type="ORF">GTP27_14530</name>
</gene>
<name>A0ABW9VM75_9BURK</name>
<feature type="signal peptide" evidence="1">
    <location>
        <begin position="1"/>
        <end position="25"/>
    </location>
</feature>
<dbReference type="InterPro" id="IPR010583">
    <property type="entry name" value="MipA"/>
</dbReference>
<keyword evidence="3" id="KW-1185">Reference proteome</keyword>